<comment type="caution">
    <text evidence="7">The sequence shown here is derived from an EMBL/GenBank/DDBJ whole genome shotgun (WGS) entry which is preliminary data.</text>
</comment>
<reference evidence="7 8" key="1">
    <citation type="submission" date="2019-01" db="EMBL/GenBank/DDBJ databases">
        <title>Bacillus sp. M5HDSG1-1, whole genome shotgun sequence.</title>
        <authorList>
            <person name="Tuo L."/>
        </authorList>
    </citation>
    <scope>NUCLEOTIDE SEQUENCE [LARGE SCALE GENOMIC DNA]</scope>
    <source>
        <strain evidence="7 8">M5HDSG1-1</strain>
    </source>
</reference>
<feature type="transmembrane region" description="Helical" evidence="6">
    <location>
        <begin position="232"/>
        <end position="254"/>
    </location>
</feature>
<comment type="similarity">
    <text evidence="2">Belongs to the TMEM19 family.</text>
</comment>
<keyword evidence="5 6" id="KW-0472">Membrane</keyword>
<dbReference type="EMBL" id="RZTZ01000002">
    <property type="protein sequence ID" value="RVT65236.1"/>
    <property type="molecule type" value="Genomic_DNA"/>
</dbReference>
<gene>
    <name evidence="7" type="ORF">EM808_06930</name>
</gene>
<dbReference type="PANTHER" id="PTHR13353">
    <property type="entry name" value="TRANSMEMBRANE PROTEIN 19"/>
    <property type="match status" value="1"/>
</dbReference>
<evidence type="ECO:0000256" key="6">
    <source>
        <dbReference type="SAM" id="Phobius"/>
    </source>
</evidence>
<keyword evidence="4 6" id="KW-1133">Transmembrane helix</keyword>
<evidence type="ECO:0000313" key="8">
    <source>
        <dbReference type="Proteomes" id="UP000288024"/>
    </source>
</evidence>
<dbReference type="Pfam" id="PF01940">
    <property type="entry name" value="DUF92"/>
    <property type="match status" value="1"/>
</dbReference>
<keyword evidence="3 6" id="KW-0812">Transmembrane</keyword>
<dbReference type="InterPro" id="IPR002794">
    <property type="entry name" value="DUF92_TMEM19"/>
</dbReference>
<dbReference type="RefSeq" id="WP_127737455.1">
    <property type="nucleotide sequence ID" value="NZ_CAJCKN010000086.1"/>
</dbReference>
<evidence type="ECO:0000256" key="3">
    <source>
        <dbReference type="ARBA" id="ARBA00022692"/>
    </source>
</evidence>
<dbReference type="GO" id="GO:0016020">
    <property type="term" value="C:membrane"/>
    <property type="evidence" value="ECO:0007669"/>
    <property type="project" value="UniProtKB-SubCell"/>
</dbReference>
<feature type="transmembrane region" description="Helical" evidence="6">
    <location>
        <begin position="39"/>
        <end position="58"/>
    </location>
</feature>
<evidence type="ECO:0000256" key="4">
    <source>
        <dbReference type="ARBA" id="ARBA00022989"/>
    </source>
</evidence>
<keyword evidence="8" id="KW-1185">Reference proteome</keyword>
<evidence type="ECO:0000256" key="1">
    <source>
        <dbReference type="ARBA" id="ARBA00004141"/>
    </source>
</evidence>
<evidence type="ECO:0000256" key="2">
    <source>
        <dbReference type="ARBA" id="ARBA00009012"/>
    </source>
</evidence>
<sequence length="255" mass="27589">MISIIIILLAVFFAWKEGYLSKSGSIAAFFVGIGIQFGFHYQGFILLGVFFLTSSLLSKFKKDKKAKMEDMHEKGSTRDYMQVIANGGAAAIVSLLYGWNGEHGLIVLFAVLLAAANSDTWASEIGPLSRNKPFSIRTFKKEEAGTSGAMSITGTFAGILGSLLIGLCAYLLFPISIGEFLLIFVFGFIGNLIDTILGAFVQAEYQCTVCGAKVEKRIHHGRKAKKIKGFTVLNNDAVNILSGVIAALFASFFVL</sequence>
<comment type="subcellular location">
    <subcellularLocation>
        <location evidence="1">Membrane</location>
        <topology evidence="1">Multi-pass membrane protein</topology>
    </subcellularLocation>
</comment>
<evidence type="ECO:0000256" key="5">
    <source>
        <dbReference type="ARBA" id="ARBA00023136"/>
    </source>
</evidence>
<dbReference type="Proteomes" id="UP000288024">
    <property type="component" value="Unassembled WGS sequence"/>
</dbReference>
<organism evidence="7 8">
    <name type="scientific">Niallia taxi</name>
    <dbReference type="NCBI Taxonomy" id="2499688"/>
    <lineage>
        <taxon>Bacteria</taxon>
        <taxon>Bacillati</taxon>
        <taxon>Bacillota</taxon>
        <taxon>Bacilli</taxon>
        <taxon>Bacillales</taxon>
        <taxon>Bacillaceae</taxon>
        <taxon>Niallia</taxon>
    </lineage>
</organism>
<proteinExistence type="inferred from homology"/>
<dbReference type="AlphaFoldDB" id="A0A3S2UGT1"/>
<protein>
    <submittedName>
        <fullName evidence="7">DUF92 domain-containing protein</fullName>
    </submittedName>
</protein>
<name>A0A3S2UGT1_9BACI</name>
<accession>A0A3S2UGT1</accession>
<dbReference type="PANTHER" id="PTHR13353:SF5">
    <property type="entry name" value="TRANSMEMBRANE PROTEIN 19"/>
    <property type="match status" value="1"/>
</dbReference>
<evidence type="ECO:0000313" key="7">
    <source>
        <dbReference type="EMBL" id="RVT65236.1"/>
    </source>
</evidence>
<feature type="transmembrane region" description="Helical" evidence="6">
    <location>
        <begin position="171"/>
        <end position="193"/>
    </location>
</feature>